<evidence type="ECO:0000313" key="1">
    <source>
        <dbReference type="EMBL" id="CAF4871152.1"/>
    </source>
</evidence>
<proteinExistence type="predicted"/>
<dbReference type="Proteomes" id="UP000681720">
    <property type="component" value="Unassembled WGS sequence"/>
</dbReference>
<evidence type="ECO:0000313" key="2">
    <source>
        <dbReference type="Proteomes" id="UP000681720"/>
    </source>
</evidence>
<organism evidence="1 2">
    <name type="scientific">Rotaria magnacalcarata</name>
    <dbReference type="NCBI Taxonomy" id="392030"/>
    <lineage>
        <taxon>Eukaryota</taxon>
        <taxon>Metazoa</taxon>
        <taxon>Spiralia</taxon>
        <taxon>Gnathifera</taxon>
        <taxon>Rotifera</taxon>
        <taxon>Eurotatoria</taxon>
        <taxon>Bdelloidea</taxon>
        <taxon>Philodinida</taxon>
        <taxon>Philodinidae</taxon>
        <taxon>Rotaria</taxon>
    </lineage>
</organism>
<gene>
    <name evidence="1" type="ORF">GIL414_LOCUS50391</name>
</gene>
<feature type="non-terminal residue" evidence="1">
    <location>
        <position position="1"/>
    </location>
</feature>
<reference evidence="1" key="1">
    <citation type="submission" date="2021-02" db="EMBL/GenBank/DDBJ databases">
        <authorList>
            <person name="Nowell W R."/>
        </authorList>
    </citation>
    <scope>NUCLEOTIDE SEQUENCE</scope>
</reference>
<sequence length="14" mass="1491">MIIVLIDAYGIGVN</sequence>
<name>A0A8S3C0T5_9BILA</name>
<comment type="caution">
    <text evidence="1">The sequence shown here is derived from an EMBL/GenBank/DDBJ whole genome shotgun (WGS) entry which is preliminary data.</text>
</comment>
<dbReference type="EMBL" id="CAJOBJ010167811">
    <property type="protein sequence ID" value="CAF4871152.1"/>
    <property type="molecule type" value="Genomic_DNA"/>
</dbReference>
<protein>
    <submittedName>
        <fullName evidence="1">Uncharacterized protein</fullName>
    </submittedName>
</protein>
<accession>A0A8S3C0T5</accession>
<feature type="non-terminal residue" evidence="1">
    <location>
        <position position="14"/>
    </location>
</feature>